<keyword evidence="4" id="KW-1185">Reference proteome</keyword>
<dbReference type="RefSeq" id="XP_015261432.1">
    <property type="nucleotide sequence ID" value="XM_015405946.1"/>
</dbReference>
<dbReference type="InterPro" id="IPR013783">
    <property type="entry name" value="Ig-like_fold"/>
</dbReference>
<name>A0ABM1JIZ5_GEKJA</name>
<keyword evidence="2" id="KW-0472">Membrane</keyword>
<keyword evidence="2" id="KW-0812">Transmembrane</keyword>
<evidence type="ECO:0000256" key="1">
    <source>
        <dbReference type="SAM" id="MobiDB-lite"/>
    </source>
</evidence>
<feature type="domain" description="Ig-like" evidence="3">
    <location>
        <begin position="268"/>
        <end position="400"/>
    </location>
</feature>
<dbReference type="Proteomes" id="UP000694871">
    <property type="component" value="Unplaced"/>
</dbReference>
<reference evidence="5" key="1">
    <citation type="submission" date="2025-08" db="UniProtKB">
        <authorList>
            <consortium name="RefSeq"/>
        </authorList>
    </citation>
    <scope>IDENTIFICATION</scope>
</reference>
<feature type="region of interest" description="Disordered" evidence="1">
    <location>
        <begin position="663"/>
        <end position="683"/>
    </location>
</feature>
<feature type="domain" description="Ig-like" evidence="3">
    <location>
        <begin position="515"/>
        <end position="618"/>
    </location>
</feature>
<proteinExistence type="predicted"/>
<dbReference type="PROSITE" id="PS50835">
    <property type="entry name" value="IG_LIKE"/>
    <property type="match status" value="2"/>
</dbReference>
<dbReference type="SUPFAM" id="SSF48726">
    <property type="entry name" value="Immunoglobulin"/>
    <property type="match status" value="2"/>
</dbReference>
<organism evidence="4 5">
    <name type="scientific">Gekko japonicus</name>
    <name type="common">Schlegel's Japanese gecko</name>
    <dbReference type="NCBI Taxonomy" id="146911"/>
    <lineage>
        <taxon>Eukaryota</taxon>
        <taxon>Metazoa</taxon>
        <taxon>Chordata</taxon>
        <taxon>Craniata</taxon>
        <taxon>Vertebrata</taxon>
        <taxon>Euteleostomi</taxon>
        <taxon>Lepidosauria</taxon>
        <taxon>Squamata</taxon>
        <taxon>Bifurcata</taxon>
        <taxon>Gekkota</taxon>
        <taxon>Gekkonidae</taxon>
        <taxon>Gekkoninae</taxon>
        <taxon>Gekko</taxon>
    </lineage>
</organism>
<dbReference type="InterPro" id="IPR007110">
    <property type="entry name" value="Ig-like_dom"/>
</dbReference>
<dbReference type="InterPro" id="IPR036179">
    <property type="entry name" value="Ig-like_dom_sf"/>
</dbReference>
<evidence type="ECO:0000259" key="3">
    <source>
        <dbReference type="PROSITE" id="PS50835"/>
    </source>
</evidence>
<dbReference type="GeneID" id="107105899"/>
<evidence type="ECO:0000313" key="4">
    <source>
        <dbReference type="Proteomes" id="UP000694871"/>
    </source>
</evidence>
<evidence type="ECO:0000256" key="2">
    <source>
        <dbReference type="SAM" id="Phobius"/>
    </source>
</evidence>
<gene>
    <name evidence="5" type="primary">CD96</name>
</gene>
<dbReference type="InterPro" id="IPR042381">
    <property type="entry name" value="CD96"/>
</dbReference>
<dbReference type="SMART" id="SM00409">
    <property type="entry name" value="IG"/>
    <property type="match status" value="2"/>
</dbReference>
<feature type="transmembrane region" description="Helical" evidence="2">
    <location>
        <begin position="692"/>
        <end position="715"/>
    </location>
</feature>
<keyword evidence="2" id="KW-1133">Transmembrane helix</keyword>
<dbReference type="PANTHER" id="PTHR15317:SF1">
    <property type="entry name" value="T-CELL SURFACE PROTEIN TACTILE"/>
    <property type="match status" value="1"/>
</dbReference>
<accession>A0ABM1JIZ5</accession>
<dbReference type="Gene3D" id="2.60.40.10">
    <property type="entry name" value="Immunoglobulins"/>
    <property type="match status" value="2"/>
</dbReference>
<dbReference type="PANTHER" id="PTHR15317">
    <property type="entry name" value="T-CELL SURFACE PROTEIN TACTILE"/>
    <property type="match status" value="1"/>
</dbReference>
<dbReference type="InterPro" id="IPR003599">
    <property type="entry name" value="Ig_sub"/>
</dbReference>
<protein>
    <submittedName>
        <fullName evidence="5">T-cell surface protein tactile</fullName>
    </submittedName>
</protein>
<evidence type="ECO:0000313" key="5">
    <source>
        <dbReference type="RefSeq" id="XP_015261432.1"/>
    </source>
</evidence>
<sequence>MTTQSVQFSHSNERIPNKLGSSAIAVQPSRKSTTVVVVTQRPLGSQLPNDHHRPGLTVASWNAARLEKLQRRGKPSLGFPIAVHKPNTSSAATATHTAATGVRSLTQFQPQNSRRIGEAEAIEPPPTPPVPAGALRQTGEQNKMTIKWPFQAHYLLILTHVISASGSPKERLIEIFPRDVGLHRRPLDEQQLQINCSKYILRFSVEEGANRSMAVSSGDGIEVLLLKFGRVCPRNQNRDGGNPCQSGIGAGVLVWILWKILQVAMAQPEITIENEKTVYAIPGSDVTLQCCILKQDGIHVTQTQWSKGDAAPLSRIAIYNPVYGIQYLHFAKMGYSHSVNFSQQCQHHQPDLNSHSHFTANYTECNQWSLQLNNVSLEQAGQYECSFATYPAGIRSSEINLIIKKPDERSSVAEILLNQTLEIPCFKGMNSSILANATLKWLMKGTGNEEILITEQPFYPPGHGTNDTIYKERIHVGPENTLRISHVSILDDSKKFVCYLPGMKSTTEVKVFVKPEIPIVLHTSVTGKATLTCVVRKAFPKPNILWYMDRKILKDNFEGTFLEIQDIKDEEGFHETRSLLTILDTFQPPIPQIFRCMAIYPFPENELRNVSSEEIRLSLDNLSTKRVTDLTSQTVPSSSPTVKGGFNLTDSLTATRATELTSLISPGNSPTVRGSLDSTGVTTNPGPRHFSWPAFIAALLSICSFLMILGIRTWCHYQKEIMNRPPSFKPPPPPVKYTSMQECEGADPPCHVLENL</sequence>